<name>A0ABV9KS67_9BACT</name>
<evidence type="ECO:0000313" key="2">
    <source>
        <dbReference type="Proteomes" id="UP001596023"/>
    </source>
</evidence>
<gene>
    <name evidence="1" type="ORF">ACFO6W_03175</name>
</gene>
<dbReference type="RefSeq" id="WP_379993883.1">
    <property type="nucleotide sequence ID" value="NZ_JBHSGN010000024.1"/>
</dbReference>
<comment type="caution">
    <text evidence="1">The sequence shown here is derived from an EMBL/GenBank/DDBJ whole genome shotgun (WGS) entry which is preliminary data.</text>
</comment>
<proteinExistence type="predicted"/>
<dbReference type="Proteomes" id="UP001596023">
    <property type="component" value="Unassembled WGS sequence"/>
</dbReference>
<sequence>MKANKLKPLFIFGDIPWPLFISYPEDCECNTIDLIFRFLTNEIGRESLPPELRDMTLDELQAEYNRHFPAMAELEILS</sequence>
<accession>A0ABV9KS67</accession>
<reference evidence="2" key="1">
    <citation type="journal article" date="2019" name="Int. J. Syst. Evol. Microbiol.">
        <title>The Global Catalogue of Microorganisms (GCM) 10K type strain sequencing project: providing services to taxonomists for standard genome sequencing and annotation.</title>
        <authorList>
            <consortium name="The Broad Institute Genomics Platform"/>
            <consortium name="The Broad Institute Genome Sequencing Center for Infectious Disease"/>
            <person name="Wu L."/>
            <person name="Ma J."/>
        </authorList>
    </citation>
    <scope>NUCLEOTIDE SEQUENCE [LARGE SCALE GENOMIC DNA]</scope>
    <source>
        <strain evidence="2">CCUG 66188</strain>
    </source>
</reference>
<evidence type="ECO:0000313" key="1">
    <source>
        <dbReference type="EMBL" id="MFC4672689.1"/>
    </source>
</evidence>
<organism evidence="1 2">
    <name type="scientific">Dysgonomonas termitidis</name>
    <dbReference type="NCBI Taxonomy" id="1516126"/>
    <lineage>
        <taxon>Bacteria</taxon>
        <taxon>Pseudomonadati</taxon>
        <taxon>Bacteroidota</taxon>
        <taxon>Bacteroidia</taxon>
        <taxon>Bacteroidales</taxon>
        <taxon>Dysgonomonadaceae</taxon>
        <taxon>Dysgonomonas</taxon>
    </lineage>
</organism>
<dbReference type="EMBL" id="JBHSGN010000024">
    <property type="protein sequence ID" value="MFC4672689.1"/>
    <property type="molecule type" value="Genomic_DNA"/>
</dbReference>
<keyword evidence="2" id="KW-1185">Reference proteome</keyword>
<protein>
    <submittedName>
        <fullName evidence="1">Uncharacterized protein</fullName>
    </submittedName>
</protein>